<feature type="transmembrane region" description="Helical" evidence="1">
    <location>
        <begin position="320"/>
        <end position="344"/>
    </location>
</feature>
<keyword evidence="3" id="KW-1185">Reference proteome</keyword>
<name>A0A517TWC4_9BACT</name>
<keyword evidence="1" id="KW-0472">Membrane</keyword>
<dbReference type="RefSeq" id="WP_210421132.1">
    <property type="nucleotide sequence ID" value="NZ_CP036339.1"/>
</dbReference>
<feature type="transmembrane region" description="Helical" evidence="1">
    <location>
        <begin position="422"/>
        <end position="439"/>
    </location>
</feature>
<dbReference type="PANTHER" id="PTHR43471:SF10">
    <property type="entry name" value="SLL1107 PROTEIN"/>
    <property type="match status" value="1"/>
</dbReference>
<evidence type="ECO:0000313" key="2">
    <source>
        <dbReference type="EMBL" id="QDT72673.1"/>
    </source>
</evidence>
<feature type="transmembrane region" description="Helical" evidence="1">
    <location>
        <begin position="394"/>
        <end position="415"/>
    </location>
</feature>
<feature type="transmembrane region" description="Helical" evidence="1">
    <location>
        <begin position="236"/>
        <end position="256"/>
    </location>
</feature>
<organism evidence="2 3">
    <name type="scientific">Lacipirellula limnantheis</name>
    <dbReference type="NCBI Taxonomy" id="2528024"/>
    <lineage>
        <taxon>Bacteria</taxon>
        <taxon>Pseudomonadati</taxon>
        <taxon>Planctomycetota</taxon>
        <taxon>Planctomycetia</taxon>
        <taxon>Pirellulales</taxon>
        <taxon>Lacipirellulaceae</taxon>
        <taxon>Lacipirellula</taxon>
    </lineage>
</organism>
<sequence>MSKLTIWLTPIWILAVGVTIGALILLLMWGVTWLVNRRAARSIAEAVGEGILRPISYVVISMAALALLASPSMPVERIMASLKRLPDVAPIVEKVEVGPRKADVEIPASFRATELQSFTITSDQDVAVNVAAKKGFVEPLILVQGGEPYSWSPGSSTPRGFEGDVTTVYVTNESDSPANVSIQMYTDVETPQVRAIPIAAASTIGLYVLYLLVRFLAPRTSVIAAATAKETIAQPLFTMLVMIGIVALVAFVFIPYNTFGEDVKMLKTSGMTMIKVLAIIMALWTASTSVADEIEGRTALTVLSKPVGRRQFIVGKFLGILWPIVLMFVILGIVFLLTVSFKVVYDARESAKTTPEWTECYLEVVRIIPGLVLAFLEAVILAAISVAVSTRLPMLPNLVICGSIYVLGHLAALIVKSAAGEIVFVRFIGKLLSVILPVLDHFEIEGAIAGASSVPMSYLGWALLYSVLYSGAAILLALIFFEDRDLA</sequence>
<feature type="transmembrane region" description="Helical" evidence="1">
    <location>
        <begin position="55"/>
        <end position="75"/>
    </location>
</feature>
<proteinExistence type="predicted"/>
<keyword evidence="1" id="KW-0812">Transmembrane</keyword>
<dbReference type="Pfam" id="PF12679">
    <property type="entry name" value="ABC2_membrane_2"/>
    <property type="match status" value="1"/>
</dbReference>
<keyword evidence="1" id="KW-1133">Transmembrane helix</keyword>
<reference evidence="2 3" key="1">
    <citation type="submission" date="2019-02" db="EMBL/GenBank/DDBJ databases">
        <title>Deep-cultivation of Planctomycetes and their phenomic and genomic characterization uncovers novel biology.</title>
        <authorList>
            <person name="Wiegand S."/>
            <person name="Jogler M."/>
            <person name="Boedeker C."/>
            <person name="Pinto D."/>
            <person name="Vollmers J."/>
            <person name="Rivas-Marin E."/>
            <person name="Kohn T."/>
            <person name="Peeters S.H."/>
            <person name="Heuer A."/>
            <person name="Rast P."/>
            <person name="Oberbeckmann S."/>
            <person name="Bunk B."/>
            <person name="Jeske O."/>
            <person name="Meyerdierks A."/>
            <person name="Storesund J.E."/>
            <person name="Kallscheuer N."/>
            <person name="Luecker S."/>
            <person name="Lage O.M."/>
            <person name="Pohl T."/>
            <person name="Merkel B.J."/>
            <person name="Hornburger P."/>
            <person name="Mueller R.-W."/>
            <person name="Bruemmer F."/>
            <person name="Labrenz M."/>
            <person name="Spormann A.M."/>
            <person name="Op den Camp H."/>
            <person name="Overmann J."/>
            <person name="Amann R."/>
            <person name="Jetten M.S.M."/>
            <person name="Mascher T."/>
            <person name="Medema M.H."/>
            <person name="Devos D.P."/>
            <person name="Kaster A.-K."/>
            <person name="Ovreas L."/>
            <person name="Rohde M."/>
            <person name="Galperin M.Y."/>
            <person name="Jogler C."/>
        </authorList>
    </citation>
    <scope>NUCLEOTIDE SEQUENCE [LARGE SCALE GENOMIC DNA]</scope>
    <source>
        <strain evidence="2 3">I41</strain>
    </source>
</reference>
<evidence type="ECO:0000256" key="1">
    <source>
        <dbReference type="SAM" id="Phobius"/>
    </source>
</evidence>
<gene>
    <name evidence="2" type="ORF">I41_18550</name>
</gene>
<accession>A0A517TWC4</accession>
<dbReference type="EMBL" id="CP036339">
    <property type="protein sequence ID" value="QDT72673.1"/>
    <property type="molecule type" value="Genomic_DNA"/>
</dbReference>
<evidence type="ECO:0000313" key="3">
    <source>
        <dbReference type="Proteomes" id="UP000317909"/>
    </source>
</evidence>
<feature type="transmembrane region" description="Helical" evidence="1">
    <location>
        <begin position="268"/>
        <end position="286"/>
    </location>
</feature>
<feature type="transmembrane region" description="Helical" evidence="1">
    <location>
        <begin position="364"/>
        <end position="388"/>
    </location>
</feature>
<feature type="transmembrane region" description="Helical" evidence="1">
    <location>
        <begin position="12"/>
        <end position="35"/>
    </location>
</feature>
<feature type="transmembrane region" description="Helical" evidence="1">
    <location>
        <begin position="459"/>
        <end position="481"/>
    </location>
</feature>
<evidence type="ECO:0008006" key="4">
    <source>
        <dbReference type="Google" id="ProtNLM"/>
    </source>
</evidence>
<dbReference type="Proteomes" id="UP000317909">
    <property type="component" value="Chromosome"/>
</dbReference>
<dbReference type="KEGG" id="llh:I41_18550"/>
<feature type="transmembrane region" description="Helical" evidence="1">
    <location>
        <begin position="195"/>
        <end position="216"/>
    </location>
</feature>
<dbReference type="PANTHER" id="PTHR43471">
    <property type="entry name" value="ABC TRANSPORTER PERMEASE"/>
    <property type="match status" value="1"/>
</dbReference>
<dbReference type="AlphaFoldDB" id="A0A517TWC4"/>
<protein>
    <recommendedName>
        <fullName evidence="4">ABC-2 family transporter protein</fullName>
    </recommendedName>
</protein>